<dbReference type="InterPro" id="IPR029058">
    <property type="entry name" value="AB_hydrolase_fold"/>
</dbReference>
<keyword evidence="2" id="KW-0732">Signal</keyword>
<dbReference type="SUPFAM" id="SSF53474">
    <property type="entry name" value="alpha/beta-Hydrolases"/>
    <property type="match status" value="1"/>
</dbReference>
<evidence type="ECO:0000256" key="1">
    <source>
        <dbReference type="ARBA" id="ARBA00022801"/>
    </source>
</evidence>
<comment type="caution">
    <text evidence="4">The sequence shown here is derived from an EMBL/GenBank/DDBJ whole genome shotgun (WGS) entry which is preliminary data.</text>
</comment>
<dbReference type="PANTHER" id="PTHR22946">
    <property type="entry name" value="DIENELACTONE HYDROLASE DOMAIN-CONTAINING PROTEIN-RELATED"/>
    <property type="match status" value="1"/>
</dbReference>
<dbReference type="GO" id="GO:0052689">
    <property type="term" value="F:carboxylic ester hydrolase activity"/>
    <property type="evidence" value="ECO:0007669"/>
    <property type="project" value="UniProtKB-ARBA"/>
</dbReference>
<evidence type="ECO:0000313" key="4">
    <source>
        <dbReference type="EMBL" id="GEP59131.1"/>
    </source>
</evidence>
<evidence type="ECO:0000256" key="2">
    <source>
        <dbReference type="SAM" id="SignalP"/>
    </source>
</evidence>
<dbReference type="Proteomes" id="UP000321058">
    <property type="component" value="Unassembled WGS sequence"/>
</dbReference>
<dbReference type="InterPro" id="IPR050261">
    <property type="entry name" value="FrsA_esterase"/>
</dbReference>
<dbReference type="Gene3D" id="3.40.50.1820">
    <property type="entry name" value="alpha/beta hydrolase"/>
    <property type="match status" value="1"/>
</dbReference>
<organism evidence="4 5">
    <name type="scientific">Reyranella soli</name>
    <dbReference type="NCBI Taxonomy" id="1230389"/>
    <lineage>
        <taxon>Bacteria</taxon>
        <taxon>Pseudomonadati</taxon>
        <taxon>Pseudomonadota</taxon>
        <taxon>Alphaproteobacteria</taxon>
        <taxon>Hyphomicrobiales</taxon>
        <taxon>Reyranellaceae</taxon>
        <taxon>Reyranella</taxon>
    </lineage>
</organism>
<evidence type="ECO:0000313" key="5">
    <source>
        <dbReference type="Proteomes" id="UP000321058"/>
    </source>
</evidence>
<keyword evidence="5" id="KW-1185">Reference proteome</keyword>
<dbReference type="EMBL" id="BKAJ01000120">
    <property type="protein sequence ID" value="GEP59131.1"/>
    <property type="molecule type" value="Genomic_DNA"/>
</dbReference>
<sequence>MRVLIASLLAAMAIANTSVSAGEFVTVDAGTKAEPVRLVGYLARPQGAGPFSAVVLLHGCGGFHSSMISWADRLARYGYAALAIDSFGPRGMDDHCGGFFFHEQATDGYAALGYLAAKSFVRASHVALMGFSMGGGSVLAALEKGLLEQRYPEKFRAGIAFYPVCQYASGITIGPVLVMVGDKDDWTPSASCEAMAAGRSELGAPRTPGDRSSIELVVYPGVHHDFDQLDLFLAPGRGITVKGHRAEFNEEAMRDSIVRVREFLQRTIGGR</sequence>
<protein>
    <submittedName>
        <fullName evidence="4">Hydrolase</fullName>
    </submittedName>
</protein>
<proteinExistence type="predicted"/>
<gene>
    <name evidence="4" type="ORF">RSO01_62970</name>
</gene>
<dbReference type="InterPro" id="IPR002925">
    <property type="entry name" value="Dienelactn_hydro"/>
</dbReference>
<dbReference type="AlphaFoldDB" id="A0A512NJK4"/>
<name>A0A512NJK4_9HYPH</name>
<reference evidence="4 5" key="1">
    <citation type="submission" date="2019-07" db="EMBL/GenBank/DDBJ databases">
        <title>Whole genome shotgun sequence of Reyranella soli NBRC 108950.</title>
        <authorList>
            <person name="Hosoyama A."/>
            <person name="Uohara A."/>
            <person name="Ohji S."/>
            <person name="Ichikawa N."/>
        </authorList>
    </citation>
    <scope>NUCLEOTIDE SEQUENCE [LARGE SCALE GENOMIC DNA]</scope>
    <source>
        <strain evidence="4 5">NBRC 108950</strain>
    </source>
</reference>
<dbReference type="Pfam" id="PF01738">
    <property type="entry name" value="DLH"/>
    <property type="match status" value="1"/>
</dbReference>
<keyword evidence="1 4" id="KW-0378">Hydrolase</keyword>
<accession>A0A512NJK4</accession>
<evidence type="ECO:0000259" key="3">
    <source>
        <dbReference type="Pfam" id="PF01738"/>
    </source>
</evidence>
<feature type="domain" description="Dienelactone hydrolase" evidence="3">
    <location>
        <begin position="40"/>
        <end position="266"/>
    </location>
</feature>
<feature type="signal peptide" evidence="2">
    <location>
        <begin position="1"/>
        <end position="21"/>
    </location>
</feature>
<dbReference type="PANTHER" id="PTHR22946:SF9">
    <property type="entry name" value="POLYKETIDE TRANSFERASE AF380"/>
    <property type="match status" value="1"/>
</dbReference>
<feature type="chain" id="PRO_5022180162" evidence="2">
    <location>
        <begin position="22"/>
        <end position="271"/>
    </location>
</feature>